<keyword evidence="8" id="KW-1185">Reference proteome</keyword>
<reference evidence="7 8" key="1">
    <citation type="journal article" date="2010" name="Stand. Genomic Sci.">
        <title>Complete genome sequence of Denitrovibrio acetiphilus type strain (N2460).</title>
        <authorList>
            <person name="Kiss H."/>
            <person name="Lang E."/>
            <person name="Lapidus A."/>
            <person name="Copeland A."/>
            <person name="Nolan M."/>
            <person name="Glavina Del Rio T."/>
            <person name="Chen F."/>
            <person name="Lucas S."/>
            <person name="Tice H."/>
            <person name="Cheng J.F."/>
            <person name="Han C."/>
            <person name="Goodwin L."/>
            <person name="Pitluck S."/>
            <person name="Liolios K."/>
            <person name="Pati A."/>
            <person name="Ivanova N."/>
            <person name="Mavromatis K."/>
            <person name="Chen A."/>
            <person name="Palaniappan K."/>
            <person name="Land M."/>
            <person name="Hauser L."/>
            <person name="Chang Y.J."/>
            <person name="Jeffries C.D."/>
            <person name="Detter J.C."/>
            <person name="Brettin T."/>
            <person name="Spring S."/>
            <person name="Rohde M."/>
            <person name="Goker M."/>
            <person name="Woyke T."/>
            <person name="Bristow J."/>
            <person name="Eisen J.A."/>
            <person name="Markowitz V."/>
            <person name="Hugenholtz P."/>
            <person name="Kyrpides N.C."/>
            <person name="Klenk H.P."/>
        </authorList>
    </citation>
    <scope>NUCLEOTIDE SEQUENCE [LARGE SCALE GENOMIC DNA]</scope>
    <source>
        <strain evidence="8">DSM 12809 / NBRC 114555 / N2460</strain>
    </source>
</reference>
<dbReference type="InterPro" id="IPR013005">
    <property type="entry name" value="Ribosomal_uL4-like"/>
</dbReference>
<dbReference type="GO" id="GO:0019843">
    <property type="term" value="F:rRNA binding"/>
    <property type="evidence" value="ECO:0007669"/>
    <property type="project" value="UniProtKB-UniRule"/>
</dbReference>
<dbReference type="PANTHER" id="PTHR10746:SF6">
    <property type="entry name" value="LARGE RIBOSOMAL SUBUNIT PROTEIN UL4M"/>
    <property type="match status" value="1"/>
</dbReference>
<accession>D4H389</accession>
<dbReference type="Proteomes" id="UP000002012">
    <property type="component" value="Chromosome"/>
</dbReference>
<dbReference type="Pfam" id="PF00573">
    <property type="entry name" value="Ribosomal_L4"/>
    <property type="match status" value="1"/>
</dbReference>
<comment type="subunit">
    <text evidence="5">Part of the 50S ribosomal subunit.</text>
</comment>
<comment type="function">
    <text evidence="5">Forms part of the polypeptide exit tunnel.</text>
</comment>
<organism evidence="7 8">
    <name type="scientific">Denitrovibrio acetiphilus (strain DSM 12809 / NBRC 114555 / N2460)</name>
    <dbReference type="NCBI Taxonomy" id="522772"/>
    <lineage>
        <taxon>Bacteria</taxon>
        <taxon>Pseudomonadati</taxon>
        <taxon>Deferribacterota</taxon>
        <taxon>Deferribacteres</taxon>
        <taxon>Deferribacterales</taxon>
        <taxon>Geovibrionaceae</taxon>
        <taxon>Denitrovibrio</taxon>
    </lineage>
</organism>
<dbReference type="RefSeq" id="WP_013009717.1">
    <property type="nucleotide sequence ID" value="NC_013943.1"/>
</dbReference>
<dbReference type="PANTHER" id="PTHR10746">
    <property type="entry name" value="50S RIBOSOMAL PROTEIN L4"/>
    <property type="match status" value="1"/>
</dbReference>
<dbReference type="GO" id="GO:0003735">
    <property type="term" value="F:structural constituent of ribosome"/>
    <property type="evidence" value="ECO:0007669"/>
    <property type="project" value="InterPro"/>
</dbReference>
<feature type="compositionally biased region" description="Basic residues" evidence="6">
    <location>
        <begin position="55"/>
        <end position="78"/>
    </location>
</feature>
<evidence type="ECO:0000256" key="1">
    <source>
        <dbReference type="ARBA" id="ARBA00010528"/>
    </source>
</evidence>
<dbReference type="HAMAP" id="MF_01328_B">
    <property type="entry name" value="Ribosomal_uL4_B"/>
    <property type="match status" value="1"/>
</dbReference>
<dbReference type="Gene3D" id="3.40.1370.10">
    <property type="match status" value="1"/>
</dbReference>
<dbReference type="InterPro" id="IPR023574">
    <property type="entry name" value="Ribosomal_uL4_dom_sf"/>
</dbReference>
<dbReference type="GO" id="GO:1990904">
    <property type="term" value="C:ribonucleoprotein complex"/>
    <property type="evidence" value="ECO:0007669"/>
    <property type="project" value="UniProtKB-KW"/>
</dbReference>
<comment type="function">
    <text evidence="5">One of the primary rRNA binding proteins, this protein initially binds near the 5'-end of the 23S rRNA. It is important during the early stages of 50S assembly. It makes multiple contacts with different domains of the 23S rRNA in the assembled 50S subunit and ribosome.</text>
</comment>
<gene>
    <name evidence="5" type="primary">rplD</name>
    <name evidence="7" type="ordered locus">Dacet_0373</name>
</gene>
<keyword evidence="5" id="KW-0699">rRNA-binding</keyword>
<feature type="region of interest" description="Disordered" evidence="6">
    <location>
        <begin position="55"/>
        <end position="86"/>
    </location>
</feature>
<dbReference type="EMBL" id="CP001968">
    <property type="protein sequence ID" value="ADD67173.1"/>
    <property type="molecule type" value="Genomic_DNA"/>
</dbReference>
<dbReference type="NCBIfam" id="TIGR03953">
    <property type="entry name" value="rplD_bact"/>
    <property type="match status" value="1"/>
</dbReference>
<proteinExistence type="inferred from homology"/>
<evidence type="ECO:0000256" key="2">
    <source>
        <dbReference type="ARBA" id="ARBA00022980"/>
    </source>
</evidence>
<dbReference type="OrthoDB" id="9803201at2"/>
<dbReference type="SUPFAM" id="SSF52166">
    <property type="entry name" value="Ribosomal protein L4"/>
    <property type="match status" value="1"/>
</dbReference>
<dbReference type="InterPro" id="IPR002136">
    <property type="entry name" value="Ribosomal_uL4"/>
</dbReference>
<dbReference type="AlphaFoldDB" id="D4H389"/>
<name>D4H389_DENA2</name>
<dbReference type="PaxDb" id="522772-Dacet_0373"/>
<evidence type="ECO:0000313" key="7">
    <source>
        <dbReference type="EMBL" id="ADD67173.1"/>
    </source>
</evidence>
<comment type="similarity">
    <text evidence="1 5">Belongs to the universal ribosomal protein uL4 family.</text>
</comment>
<evidence type="ECO:0000313" key="8">
    <source>
        <dbReference type="Proteomes" id="UP000002012"/>
    </source>
</evidence>
<dbReference type="GO" id="GO:0005840">
    <property type="term" value="C:ribosome"/>
    <property type="evidence" value="ECO:0007669"/>
    <property type="project" value="UniProtKB-KW"/>
</dbReference>
<evidence type="ECO:0000256" key="6">
    <source>
        <dbReference type="SAM" id="MobiDB-lite"/>
    </source>
</evidence>
<dbReference type="InParanoid" id="D4H389"/>
<evidence type="ECO:0000256" key="4">
    <source>
        <dbReference type="ARBA" id="ARBA00035244"/>
    </source>
</evidence>
<dbReference type="HOGENOM" id="CLU_041575_5_2_0"/>
<sequence length="208" mass="23048">MATFDVKNVKNETVGTIDLSDEIMSYPVKSSLMHEVVIMQLANRRAGTHSTLNRAKMKGGRGAKPWRQKGTGRARSGSRKSPIWRGGATCFGPQPRDYSYSMPKKKIKNALKSAIRAKTEAGAVHILDALSVENGKTKEAVEILKNFAADRKVLIVFKELDDKAVCAFRNIPYVDLLDVNGLNVYDVINSRTILVCKDAVERIQEVLV</sequence>
<dbReference type="FunCoup" id="D4H389">
    <property type="interactions" value="624"/>
</dbReference>
<evidence type="ECO:0000256" key="5">
    <source>
        <dbReference type="HAMAP-Rule" id="MF_01328"/>
    </source>
</evidence>
<dbReference type="GO" id="GO:0006412">
    <property type="term" value="P:translation"/>
    <property type="evidence" value="ECO:0007669"/>
    <property type="project" value="UniProtKB-UniRule"/>
</dbReference>
<keyword evidence="5" id="KW-0694">RNA-binding</keyword>
<keyword evidence="3 5" id="KW-0687">Ribonucleoprotein</keyword>
<evidence type="ECO:0000256" key="3">
    <source>
        <dbReference type="ARBA" id="ARBA00023274"/>
    </source>
</evidence>
<dbReference type="STRING" id="522772.Dacet_0373"/>
<protein>
    <recommendedName>
        <fullName evidence="4 5">Large ribosomal subunit protein uL4</fullName>
    </recommendedName>
</protein>
<dbReference type="KEGG" id="dap:Dacet_0373"/>
<keyword evidence="2 5" id="KW-0689">Ribosomal protein</keyword>
<dbReference type="eggNOG" id="COG0088">
    <property type="taxonomic scope" value="Bacteria"/>
</dbReference>